<dbReference type="InterPro" id="IPR013762">
    <property type="entry name" value="Integrase-like_cat_sf"/>
</dbReference>
<dbReference type="Pfam" id="PF00589">
    <property type="entry name" value="Phage_integrase"/>
    <property type="match status" value="1"/>
</dbReference>
<reference evidence="5 6" key="1">
    <citation type="submission" date="2019-03" db="EMBL/GenBank/DDBJ databases">
        <title>Diversity of the mouse oral microbiome.</title>
        <authorList>
            <person name="Joseph S."/>
            <person name="Aduse-Opoku J."/>
            <person name="Curtis M."/>
            <person name="Wade W."/>
            <person name="Hashim A."/>
        </authorList>
    </citation>
    <scope>NUCLEOTIDE SEQUENCE [LARGE SCALE GENOMIC DNA]</scope>
    <source>
        <strain evidence="5 6">P11</strain>
    </source>
</reference>
<evidence type="ECO:0000259" key="4">
    <source>
        <dbReference type="PROSITE" id="PS51898"/>
    </source>
</evidence>
<dbReference type="GO" id="GO:0006310">
    <property type="term" value="P:DNA recombination"/>
    <property type="evidence" value="ECO:0007669"/>
    <property type="project" value="UniProtKB-KW"/>
</dbReference>
<evidence type="ECO:0000256" key="1">
    <source>
        <dbReference type="ARBA" id="ARBA00008857"/>
    </source>
</evidence>
<dbReference type="PANTHER" id="PTHR30349">
    <property type="entry name" value="PHAGE INTEGRASE-RELATED"/>
    <property type="match status" value="1"/>
</dbReference>
<evidence type="ECO:0000313" key="6">
    <source>
        <dbReference type="Proteomes" id="UP000298285"/>
    </source>
</evidence>
<evidence type="ECO:0000313" key="5">
    <source>
        <dbReference type="EMBL" id="TFU88692.1"/>
    </source>
</evidence>
<organism evidence="5 6">
    <name type="scientific">Dysgonomonas mossii</name>
    <dbReference type="NCBI Taxonomy" id="163665"/>
    <lineage>
        <taxon>Bacteria</taxon>
        <taxon>Pseudomonadati</taxon>
        <taxon>Bacteroidota</taxon>
        <taxon>Bacteroidia</taxon>
        <taxon>Bacteroidales</taxon>
        <taxon>Dysgonomonadaceae</taxon>
        <taxon>Dysgonomonas</taxon>
    </lineage>
</organism>
<dbReference type="GO" id="GO:0015074">
    <property type="term" value="P:DNA integration"/>
    <property type="evidence" value="ECO:0007669"/>
    <property type="project" value="InterPro"/>
</dbReference>
<dbReference type="OrthoDB" id="1094492at2"/>
<proteinExistence type="inferred from homology"/>
<dbReference type="PANTHER" id="PTHR30349:SF64">
    <property type="entry name" value="PROPHAGE INTEGRASE INTD-RELATED"/>
    <property type="match status" value="1"/>
</dbReference>
<sequence>MYINRHNHMKEKIETINQKQKDNVKVASFLDTRRANYDGLYFVRTRVTLVKKQKYYPTGIAMTIQDWQRLPKARESKLVEARRSIEASSQVIFNAVKQLCEFNAFSFDRLETLLGRGNKQSVNTAFKHKIQKLIDADKLNTAEFYQGALNAFVCFKCGKWCKRKEMQKCSKDIQELTFQDITAEQMQRFEKEALEHGYTKTTIAMRMRAMRTICNIALSDGTIRPSDYCFKKGSQNSYTIKKTGSRKIALTLDDIKIIANVAIKERNRKMSRDLFLFSFWANGMNFADLIRLKWSDYSRKTNEFTFIREKTKSTATEDLYISFPLFPKMKEIIEEWGNNMNKESYVFSFLKGDESYADEIRLTKNITYVVNSNIKKLIKSINDNLPEEKHLPENVSTYAARHSYGTILAHNRVPESYIGFALGHSNKSVTGSYIEGYSIEDRLQYNSLLQFQ</sequence>
<dbReference type="InterPro" id="IPR025269">
    <property type="entry name" value="SAM-like_dom"/>
</dbReference>
<dbReference type="PROSITE" id="PS51898">
    <property type="entry name" value="TYR_RECOMBINASE"/>
    <property type="match status" value="1"/>
</dbReference>
<evidence type="ECO:0000256" key="3">
    <source>
        <dbReference type="ARBA" id="ARBA00023172"/>
    </source>
</evidence>
<dbReference type="SUPFAM" id="SSF56349">
    <property type="entry name" value="DNA breaking-rejoining enzymes"/>
    <property type="match status" value="1"/>
</dbReference>
<name>A0A4Y9IK66_9BACT</name>
<gene>
    <name evidence="5" type="ORF">E4T88_12515</name>
</gene>
<protein>
    <recommendedName>
        <fullName evidence="4">Tyr recombinase domain-containing protein</fullName>
    </recommendedName>
</protein>
<keyword evidence="2" id="KW-0238">DNA-binding</keyword>
<dbReference type="Proteomes" id="UP000298285">
    <property type="component" value="Unassembled WGS sequence"/>
</dbReference>
<dbReference type="EMBL" id="SPPK01000004">
    <property type="protein sequence ID" value="TFU88692.1"/>
    <property type="molecule type" value="Genomic_DNA"/>
</dbReference>
<feature type="domain" description="Tyr recombinase" evidence="4">
    <location>
        <begin position="245"/>
        <end position="446"/>
    </location>
</feature>
<dbReference type="GO" id="GO:0003677">
    <property type="term" value="F:DNA binding"/>
    <property type="evidence" value="ECO:0007669"/>
    <property type="project" value="UniProtKB-KW"/>
</dbReference>
<comment type="caution">
    <text evidence="5">The sequence shown here is derived from an EMBL/GenBank/DDBJ whole genome shotgun (WGS) entry which is preliminary data.</text>
</comment>
<dbReference type="Gene3D" id="1.10.443.10">
    <property type="entry name" value="Intergrase catalytic core"/>
    <property type="match status" value="1"/>
</dbReference>
<dbReference type="AlphaFoldDB" id="A0A4Y9IK66"/>
<accession>A0A4Y9IK66</accession>
<dbReference type="InterPro" id="IPR010998">
    <property type="entry name" value="Integrase_recombinase_N"/>
</dbReference>
<dbReference type="InterPro" id="IPR011010">
    <property type="entry name" value="DNA_brk_join_enz"/>
</dbReference>
<dbReference type="Pfam" id="PF13102">
    <property type="entry name" value="Phage_int_SAM_5"/>
    <property type="match status" value="1"/>
</dbReference>
<dbReference type="InterPro" id="IPR050090">
    <property type="entry name" value="Tyrosine_recombinase_XerCD"/>
</dbReference>
<dbReference type="InterPro" id="IPR002104">
    <property type="entry name" value="Integrase_catalytic"/>
</dbReference>
<dbReference type="Gene3D" id="1.10.150.130">
    <property type="match status" value="1"/>
</dbReference>
<evidence type="ECO:0000256" key="2">
    <source>
        <dbReference type="ARBA" id="ARBA00023125"/>
    </source>
</evidence>
<keyword evidence="3" id="KW-0233">DNA recombination</keyword>
<comment type="similarity">
    <text evidence="1">Belongs to the 'phage' integrase family.</text>
</comment>